<dbReference type="EMBL" id="AP035881">
    <property type="protein sequence ID" value="BFP48324.1"/>
    <property type="molecule type" value="Genomic_DNA"/>
</dbReference>
<protein>
    <submittedName>
        <fullName evidence="2">Uncharacterized protein</fullName>
    </submittedName>
</protein>
<feature type="compositionally biased region" description="Basic and acidic residues" evidence="1">
    <location>
        <begin position="9"/>
        <end position="18"/>
    </location>
</feature>
<name>A0AB33K4B6_9ACTN</name>
<evidence type="ECO:0000256" key="1">
    <source>
        <dbReference type="SAM" id="MobiDB-lite"/>
    </source>
</evidence>
<organism evidence="2">
    <name type="scientific">Kitasatospora sp. CMC57</name>
    <dbReference type="NCBI Taxonomy" id="3231513"/>
    <lineage>
        <taxon>Bacteria</taxon>
        <taxon>Bacillati</taxon>
        <taxon>Actinomycetota</taxon>
        <taxon>Actinomycetes</taxon>
        <taxon>Kitasatosporales</taxon>
        <taxon>Streptomycetaceae</taxon>
        <taxon>Kitasatospora</taxon>
    </lineage>
</organism>
<feature type="region of interest" description="Disordered" evidence="1">
    <location>
        <begin position="54"/>
        <end position="84"/>
    </location>
</feature>
<proteinExistence type="predicted"/>
<feature type="region of interest" description="Disordered" evidence="1">
    <location>
        <begin position="1"/>
        <end position="25"/>
    </location>
</feature>
<evidence type="ECO:0000313" key="2">
    <source>
        <dbReference type="EMBL" id="BFP48324.1"/>
    </source>
</evidence>
<gene>
    <name evidence="2" type="ORF">KCMC57_46920</name>
</gene>
<accession>A0AB33K4B6</accession>
<sequence>MTDACHGLADNRPRRRIPDGWSGQRGRPTLLMMVVIFPAALRIRPIGTEQCASCHPPGRSVGPPHPPWRPPGNSAARGSGVTTGSRRATVFSHWVLFGPD</sequence>
<reference evidence="2" key="1">
    <citation type="submission" date="2024-07" db="EMBL/GenBank/DDBJ databases">
        <title>Complete genome sequences of cellulolytic bacteria, Kitasatospora sp. CMC57 and Streptomyces sp. CMC78, isolated from Japanese agricultural soil.</title>
        <authorList>
            <person name="Hashimoto T."/>
            <person name="Ito M."/>
            <person name="Iwamoto M."/>
            <person name="Fukahori D."/>
            <person name="Shoda T."/>
            <person name="Sakoda M."/>
            <person name="Morohoshi T."/>
            <person name="Mitsuboshi M."/>
            <person name="Nishizawa T."/>
        </authorList>
    </citation>
    <scope>NUCLEOTIDE SEQUENCE</scope>
    <source>
        <strain evidence="2">CMC57</strain>
    </source>
</reference>
<dbReference type="AlphaFoldDB" id="A0AB33K4B6"/>